<evidence type="ECO:0000256" key="1">
    <source>
        <dbReference type="ARBA" id="ARBA00001938"/>
    </source>
</evidence>
<evidence type="ECO:0000256" key="2">
    <source>
        <dbReference type="ARBA" id="ARBA00007317"/>
    </source>
</evidence>
<dbReference type="EMBL" id="JBHLTP010000003">
    <property type="protein sequence ID" value="MFC0522726.1"/>
    <property type="molecule type" value="Genomic_DNA"/>
</dbReference>
<gene>
    <name evidence="10" type="ORF">ACFFGV_03870</name>
</gene>
<dbReference type="InterPro" id="IPR000089">
    <property type="entry name" value="Biotin_lipoyl"/>
</dbReference>
<feature type="domain" description="Lipoyl-binding" evidence="8">
    <location>
        <begin position="1"/>
        <end position="75"/>
    </location>
</feature>
<evidence type="ECO:0000256" key="4">
    <source>
        <dbReference type="ARBA" id="ARBA00022823"/>
    </source>
</evidence>
<dbReference type="InterPro" id="IPR023213">
    <property type="entry name" value="CAT-like_dom_sf"/>
</dbReference>
<dbReference type="PROSITE" id="PS51826">
    <property type="entry name" value="PSBD"/>
    <property type="match status" value="1"/>
</dbReference>
<protein>
    <recommendedName>
        <fullName evidence="6">Dihydrolipoamide acetyltransferase component of pyruvate dehydrogenase complex</fullName>
        <ecNumber evidence="6">2.3.1.-</ecNumber>
    </recommendedName>
</protein>
<feature type="domain" description="Peripheral subunit-binding (PSBD)" evidence="9">
    <location>
        <begin position="117"/>
        <end position="154"/>
    </location>
</feature>
<dbReference type="Pfam" id="PF00198">
    <property type="entry name" value="2-oxoacid_dh"/>
    <property type="match status" value="1"/>
</dbReference>
<evidence type="ECO:0000256" key="3">
    <source>
        <dbReference type="ARBA" id="ARBA00022679"/>
    </source>
</evidence>
<evidence type="ECO:0000259" key="9">
    <source>
        <dbReference type="PROSITE" id="PS51826"/>
    </source>
</evidence>
<dbReference type="Proteomes" id="UP001589836">
    <property type="component" value="Unassembled WGS sequence"/>
</dbReference>
<evidence type="ECO:0000259" key="8">
    <source>
        <dbReference type="PROSITE" id="PS50968"/>
    </source>
</evidence>
<evidence type="ECO:0000256" key="5">
    <source>
        <dbReference type="ARBA" id="ARBA00023315"/>
    </source>
</evidence>
<comment type="caution">
    <text evidence="10">The sequence shown here is derived from an EMBL/GenBank/DDBJ whole genome shotgun (WGS) entry which is preliminary data.</text>
</comment>
<dbReference type="PANTHER" id="PTHR43178">
    <property type="entry name" value="DIHYDROLIPOAMIDE ACETYLTRANSFERASE COMPONENT OF PYRUVATE DEHYDROGENASE COMPLEX"/>
    <property type="match status" value="1"/>
</dbReference>
<dbReference type="SUPFAM" id="SSF52777">
    <property type="entry name" value="CoA-dependent acyltransferases"/>
    <property type="match status" value="1"/>
</dbReference>
<dbReference type="SUPFAM" id="SSF51230">
    <property type="entry name" value="Single hybrid motif"/>
    <property type="match status" value="1"/>
</dbReference>
<evidence type="ECO:0000313" key="11">
    <source>
        <dbReference type="Proteomes" id="UP001589836"/>
    </source>
</evidence>
<dbReference type="Pfam" id="PF02817">
    <property type="entry name" value="E3_binding"/>
    <property type="match status" value="1"/>
</dbReference>
<dbReference type="CDD" id="cd06849">
    <property type="entry name" value="lipoyl_domain"/>
    <property type="match status" value="1"/>
</dbReference>
<dbReference type="InterPro" id="IPR050743">
    <property type="entry name" value="2-oxoacid_DH_E2_comp"/>
</dbReference>
<dbReference type="SUPFAM" id="SSF47005">
    <property type="entry name" value="Peripheral subunit-binding domain of 2-oxo acid dehydrogenase complex"/>
    <property type="match status" value="1"/>
</dbReference>
<feature type="region of interest" description="Disordered" evidence="7">
    <location>
        <begin position="158"/>
        <end position="188"/>
    </location>
</feature>
<dbReference type="Gene3D" id="4.10.320.10">
    <property type="entry name" value="E3-binding domain"/>
    <property type="match status" value="1"/>
</dbReference>
<evidence type="ECO:0000313" key="10">
    <source>
        <dbReference type="EMBL" id="MFC0522726.1"/>
    </source>
</evidence>
<dbReference type="GO" id="GO:0016746">
    <property type="term" value="F:acyltransferase activity"/>
    <property type="evidence" value="ECO:0007669"/>
    <property type="project" value="UniProtKB-KW"/>
</dbReference>
<dbReference type="PANTHER" id="PTHR43178:SF5">
    <property type="entry name" value="LIPOAMIDE ACYLTRANSFERASE COMPONENT OF BRANCHED-CHAIN ALPHA-KETO ACID DEHYDROGENASE COMPLEX, MITOCHONDRIAL"/>
    <property type="match status" value="1"/>
</dbReference>
<comment type="similarity">
    <text evidence="2 6">Belongs to the 2-oxoacid dehydrogenase family.</text>
</comment>
<dbReference type="RefSeq" id="WP_377345254.1">
    <property type="nucleotide sequence ID" value="NZ_JBHLTP010000003.1"/>
</dbReference>
<dbReference type="Pfam" id="PF00364">
    <property type="entry name" value="Biotin_lipoyl"/>
    <property type="match status" value="1"/>
</dbReference>
<dbReference type="Gene3D" id="2.40.50.100">
    <property type="match status" value="1"/>
</dbReference>
<proteinExistence type="inferred from homology"/>
<comment type="cofactor">
    <cofactor evidence="1 6">
        <name>(R)-lipoate</name>
        <dbReference type="ChEBI" id="CHEBI:83088"/>
    </cofactor>
</comment>
<feature type="compositionally biased region" description="Polar residues" evidence="7">
    <location>
        <begin position="76"/>
        <end position="108"/>
    </location>
</feature>
<evidence type="ECO:0000256" key="6">
    <source>
        <dbReference type="RuleBase" id="RU003423"/>
    </source>
</evidence>
<organism evidence="10 11">
    <name type="scientific">Pontibacillus salicampi</name>
    <dbReference type="NCBI Taxonomy" id="1449801"/>
    <lineage>
        <taxon>Bacteria</taxon>
        <taxon>Bacillati</taxon>
        <taxon>Bacillota</taxon>
        <taxon>Bacilli</taxon>
        <taxon>Bacillales</taxon>
        <taxon>Bacillaceae</taxon>
        <taxon>Pontibacillus</taxon>
    </lineage>
</organism>
<dbReference type="Gene3D" id="3.30.559.10">
    <property type="entry name" value="Chloramphenicol acetyltransferase-like domain"/>
    <property type="match status" value="1"/>
</dbReference>
<dbReference type="InterPro" id="IPR001078">
    <property type="entry name" value="2-oxoacid_DH_actylTfrase"/>
</dbReference>
<accession>A0ABV6LK00</accession>
<dbReference type="EC" id="2.3.1.-" evidence="6"/>
<keyword evidence="4 6" id="KW-0450">Lipoyl</keyword>
<evidence type="ECO:0000256" key="7">
    <source>
        <dbReference type="SAM" id="MobiDB-lite"/>
    </source>
</evidence>
<feature type="region of interest" description="Disordered" evidence="7">
    <location>
        <begin position="76"/>
        <end position="117"/>
    </location>
</feature>
<reference evidence="10 11" key="1">
    <citation type="submission" date="2024-09" db="EMBL/GenBank/DDBJ databases">
        <authorList>
            <person name="Sun Q."/>
            <person name="Mori K."/>
        </authorList>
    </citation>
    <scope>NUCLEOTIDE SEQUENCE [LARGE SCALE GENOMIC DNA]</scope>
    <source>
        <strain evidence="10 11">NCAIM B.02529</strain>
    </source>
</reference>
<dbReference type="InterPro" id="IPR011053">
    <property type="entry name" value="Single_hybrid_motif"/>
</dbReference>
<dbReference type="InterPro" id="IPR004167">
    <property type="entry name" value="PSBD"/>
</dbReference>
<dbReference type="InterPro" id="IPR036625">
    <property type="entry name" value="E3-bd_dom_sf"/>
</dbReference>
<dbReference type="PROSITE" id="PS50968">
    <property type="entry name" value="BIOTINYL_LIPOYL"/>
    <property type="match status" value="1"/>
</dbReference>
<name>A0ABV6LK00_9BACI</name>
<keyword evidence="5 6" id="KW-0012">Acyltransferase</keyword>
<keyword evidence="11" id="KW-1185">Reference proteome</keyword>
<sequence>MEVKLHDIGEGMTEAEVLHFFVKSGDAVKADDPLLEVQTDKMTAEIPAPANGRIEELLVEVGQTIEVGTTVLTMTSAVSPRTASSTEGPSPVEQSGGSKRQPSSTTVTLPKRNKPIMASPFTRKIARDQGVNIEEVKGSGPSGRILDEDIYRYLESQESEQKEASVTSEEMDGEAVQAIPSTRTSEPETIPFKGRRKQIAKKMTQSLHTIAHCTHFEEVDVTTLLEWKEQSKAAGKNFSLSAFFVKAVSIALKDYPIFNARLDEEEELIHLNRDHHIGLATDTEDGLIVPVIPHVEQKSIYKIQTEMKELTAKALNNQLSRQDISGGTFTISNVGPLKGSTGATPIINYPETGLMAFHKTKQRPAVVNNEIVIRSMMNVSMTFDHRVADGGTAVQFTNRLVDIIESPQLLALEMI</sequence>
<keyword evidence="3 6" id="KW-0808">Transferase</keyword>